<evidence type="ECO:0000313" key="3">
    <source>
        <dbReference type="Proteomes" id="UP000539313"/>
    </source>
</evidence>
<sequence length="153" mass="17360">MAATSIPQGDWQRLGDLLISRRVELGYQERSAWCKATGLNYKTVTDIELAKRSNFGPQMLAKIELAYQWEPGSIKRVLQGGPPVPRRTEERDADRYPEGVGGDPFLEYIWDYPEASDLERRTAVRAVQELRRAALDAAREALETGVIRLRQAE</sequence>
<organism evidence="2 3">
    <name type="scientific">Thermomonospora cellulosilytica</name>
    <dbReference type="NCBI Taxonomy" id="1411118"/>
    <lineage>
        <taxon>Bacteria</taxon>
        <taxon>Bacillati</taxon>
        <taxon>Actinomycetota</taxon>
        <taxon>Actinomycetes</taxon>
        <taxon>Streptosporangiales</taxon>
        <taxon>Thermomonosporaceae</taxon>
        <taxon>Thermomonospora</taxon>
    </lineage>
</organism>
<name>A0A7W3RAN1_9ACTN</name>
<keyword evidence="3" id="KW-1185">Reference proteome</keyword>
<dbReference type="Proteomes" id="UP000539313">
    <property type="component" value="Unassembled WGS sequence"/>
</dbReference>
<gene>
    <name evidence="2" type="ORF">HNR21_004898</name>
</gene>
<comment type="caution">
    <text evidence="2">The sequence shown here is derived from an EMBL/GenBank/DDBJ whole genome shotgun (WGS) entry which is preliminary data.</text>
</comment>
<accession>A0A7W3RAN1</accession>
<dbReference type="RefSeq" id="WP_182707061.1">
    <property type="nucleotide sequence ID" value="NZ_JACJII010000001.1"/>
</dbReference>
<dbReference type="EMBL" id="JACJII010000001">
    <property type="protein sequence ID" value="MBA9006016.1"/>
    <property type="molecule type" value="Genomic_DNA"/>
</dbReference>
<protein>
    <submittedName>
        <fullName evidence="2">Uncharacterized protein</fullName>
    </submittedName>
</protein>
<evidence type="ECO:0000313" key="2">
    <source>
        <dbReference type="EMBL" id="MBA9006016.1"/>
    </source>
</evidence>
<feature type="region of interest" description="Disordered" evidence="1">
    <location>
        <begin position="78"/>
        <end position="99"/>
    </location>
</feature>
<feature type="compositionally biased region" description="Basic and acidic residues" evidence="1">
    <location>
        <begin position="86"/>
        <end position="97"/>
    </location>
</feature>
<dbReference type="AlphaFoldDB" id="A0A7W3RAN1"/>
<proteinExistence type="predicted"/>
<reference evidence="2 3" key="1">
    <citation type="submission" date="2020-08" db="EMBL/GenBank/DDBJ databases">
        <title>Sequencing the genomes of 1000 actinobacteria strains.</title>
        <authorList>
            <person name="Klenk H.-P."/>
        </authorList>
    </citation>
    <scope>NUCLEOTIDE SEQUENCE [LARGE SCALE GENOMIC DNA]</scope>
    <source>
        <strain evidence="2 3">DSM 45823</strain>
    </source>
</reference>
<evidence type="ECO:0000256" key="1">
    <source>
        <dbReference type="SAM" id="MobiDB-lite"/>
    </source>
</evidence>